<organism evidence="4 5">
    <name type="scientific">Sinorhizobium glycinis</name>
    <dbReference type="NCBI Taxonomy" id="1472378"/>
    <lineage>
        <taxon>Bacteria</taxon>
        <taxon>Pseudomonadati</taxon>
        <taxon>Pseudomonadota</taxon>
        <taxon>Alphaproteobacteria</taxon>
        <taxon>Hyphomicrobiales</taxon>
        <taxon>Rhizobiaceae</taxon>
        <taxon>Sinorhizobium/Ensifer group</taxon>
        <taxon>Sinorhizobium</taxon>
    </lineage>
</organism>
<keyword evidence="1" id="KW-0560">Oxidoreductase</keyword>
<evidence type="ECO:0000313" key="5">
    <source>
        <dbReference type="Proteomes" id="UP000094025"/>
    </source>
</evidence>
<evidence type="ECO:0000259" key="2">
    <source>
        <dbReference type="Pfam" id="PF01408"/>
    </source>
</evidence>
<dbReference type="InterPro" id="IPR000683">
    <property type="entry name" value="Gfo/Idh/MocA-like_OxRdtase_N"/>
</dbReference>
<keyword evidence="5" id="KW-1185">Reference proteome</keyword>
<dbReference type="Gene3D" id="3.40.50.720">
    <property type="entry name" value="NAD(P)-binding Rossmann-like Domain"/>
    <property type="match status" value="1"/>
</dbReference>
<feature type="domain" description="GFO/IDH/MocA-like oxidoreductase" evidence="3">
    <location>
        <begin position="147"/>
        <end position="284"/>
    </location>
</feature>
<protein>
    <submittedName>
        <fullName evidence="4">Oxidoreductase</fullName>
    </submittedName>
</protein>
<dbReference type="SUPFAM" id="SSF55347">
    <property type="entry name" value="Glyceraldehyde-3-phosphate dehydrogenase-like, C-terminal domain"/>
    <property type="match status" value="1"/>
</dbReference>
<dbReference type="Proteomes" id="UP000094025">
    <property type="component" value="Unassembled WGS sequence"/>
</dbReference>
<dbReference type="PANTHER" id="PTHR42840:SF8">
    <property type="entry name" value="OXIDOREDUCTASE"/>
    <property type="match status" value="1"/>
</dbReference>
<comment type="caution">
    <text evidence="4">The sequence shown here is derived from an EMBL/GenBank/DDBJ whole genome shotgun (WGS) entry which is preliminary data.</text>
</comment>
<name>A0A178XML5_9HYPH</name>
<dbReference type="Gene3D" id="3.30.360.10">
    <property type="entry name" value="Dihydrodipicolinate Reductase, domain 2"/>
    <property type="match status" value="1"/>
</dbReference>
<dbReference type="Pfam" id="PF22725">
    <property type="entry name" value="GFO_IDH_MocA_C3"/>
    <property type="match status" value="1"/>
</dbReference>
<gene>
    <name evidence="4" type="ORF">AU381_18470</name>
</gene>
<evidence type="ECO:0000256" key="1">
    <source>
        <dbReference type="ARBA" id="ARBA00023002"/>
    </source>
</evidence>
<dbReference type="Pfam" id="PF01408">
    <property type="entry name" value="GFO_IDH_MocA"/>
    <property type="match status" value="1"/>
</dbReference>
<dbReference type="GO" id="GO:0016491">
    <property type="term" value="F:oxidoreductase activity"/>
    <property type="evidence" value="ECO:0007669"/>
    <property type="project" value="UniProtKB-KW"/>
</dbReference>
<dbReference type="GO" id="GO:0000166">
    <property type="term" value="F:nucleotide binding"/>
    <property type="evidence" value="ECO:0007669"/>
    <property type="project" value="InterPro"/>
</dbReference>
<proteinExistence type="predicted"/>
<dbReference type="SUPFAM" id="SSF51735">
    <property type="entry name" value="NAD(P)-binding Rossmann-fold domains"/>
    <property type="match status" value="1"/>
</dbReference>
<sequence>MPRLGIILHGVTGRMGYNQHLVRSILAIRDQGGITLQSGERLEIDPIIVGRNRDKMEQLAKRHNIARWSTDLNAALADSKDQIFFDAGTTLMRAELIGRALDAGKHVYCEKPISDDLRTAVKLARKARASGLKHGVVQDKLFLPGLRKLALLRDSGFFGKILSVRGEFGYWVFEGDWGVPAQRPSWNYRKNDGGGIILDMLCHWRYVLDNLFGEVKAVSCLGATHIPSRVDEQGRTYDCDTDDAAYATFELEGGVIAQVNSSWAVRVRRDDLVTFQVDGTHGSAVAGLTKCWTQHRVNTPKPVWNPDQPQTIDFYKTWDEVPDTQVFDNGFKAQWEMFLRHVVEDAPWPYGLEAGAKGVQLAELGLKSWAERRWLDVPELEF</sequence>
<dbReference type="PANTHER" id="PTHR42840">
    <property type="entry name" value="NAD(P)-BINDING ROSSMANN-FOLD SUPERFAMILY PROTEIN-RELATED"/>
    <property type="match status" value="1"/>
</dbReference>
<evidence type="ECO:0000313" key="4">
    <source>
        <dbReference type="EMBL" id="OAP36489.1"/>
    </source>
</evidence>
<accession>A0A178XML5</accession>
<feature type="domain" description="Gfo/Idh/MocA-like oxidoreductase N-terminal" evidence="2">
    <location>
        <begin position="48"/>
        <end position="133"/>
    </location>
</feature>
<dbReference type="AlphaFoldDB" id="A0A178XML5"/>
<dbReference type="InterPro" id="IPR036291">
    <property type="entry name" value="NAD(P)-bd_dom_sf"/>
</dbReference>
<reference evidence="4 5" key="1">
    <citation type="journal article" date="2016" name="Int. J. Syst. Evol. Microbiol.">
        <title>Ensifer glycinis sp. nov., an novel rhizobial species associated with Glycine spp.</title>
        <authorList>
            <person name="Yan H."/>
            <person name="Yan J."/>
            <person name="Sui X.H."/>
            <person name="Wang E.T."/>
            <person name="Chen W.X."/>
            <person name="Zhang X.X."/>
            <person name="Chen W.F."/>
        </authorList>
    </citation>
    <scope>NUCLEOTIDE SEQUENCE [LARGE SCALE GENOMIC DNA]</scope>
    <source>
        <strain evidence="4 5">CCBAU 23380</strain>
    </source>
</reference>
<evidence type="ECO:0000259" key="3">
    <source>
        <dbReference type="Pfam" id="PF22725"/>
    </source>
</evidence>
<dbReference type="InterPro" id="IPR055170">
    <property type="entry name" value="GFO_IDH_MocA-like_dom"/>
</dbReference>
<dbReference type="EMBL" id="LPUX01000064">
    <property type="protein sequence ID" value="OAP36489.1"/>
    <property type="molecule type" value="Genomic_DNA"/>
</dbReference>
<dbReference type="RefSeq" id="WP_064243714.1">
    <property type="nucleotide sequence ID" value="NZ_LPUX01000064.1"/>
</dbReference>
<dbReference type="STRING" id="1472378.AU381_18470"/>
<dbReference type="OrthoDB" id="9801953at2"/>